<dbReference type="Pfam" id="PF24918">
    <property type="entry name" value="NET2A_C"/>
    <property type="match status" value="1"/>
</dbReference>
<protein>
    <recommendedName>
        <fullName evidence="4">NAB domain-containing protein</fullName>
    </recommendedName>
</protein>
<feature type="region of interest" description="Disordered" evidence="3">
    <location>
        <begin position="472"/>
        <end position="553"/>
    </location>
</feature>
<dbReference type="AlphaFoldDB" id="A0A6A3CVT3"/>
<keyword evidence="1 2" id="KW-0175">Coiled coil</keyword>
<dbReference type="PANTHER" id="PTHR31631">
    <property type="entry name" value="PROTEIN NETWORKED 2D"/>
    <property type="match status" value="1"/>
</dbReference>
<accession>A0A6A3CVT3</accession>
<dbReference type="InterPro" id="IPR056889">
    <property type="entry name" value="NET2A-D/KIP1-like_C"/>
</dbReference>
<reference evidence="5" key="1">
    <citation type="submission" date="2019-09" db="EMBL/GenBank/DDBJ databases">
        <title>Draft genome information of white flower Hibiscus syriacus.</title>
        <authorList>
            <person name="Kim Y.-M."/>
        </authorList>
    </citation>
    <scope>NUCLEOTIDE SEQUENCE [LARGE SCALE GENOMIC DNA]</scope>
    <source>
        <strain evidence="5">YM2019G1</strain>
    </source>
</reference>
<dbReference type="PANTHER" id="PTHR31631:SF3">
    <property type="entry name" value="PROTEIN NETWORKED 2B"/>
    <property type="match status" value="1"/>
</dbReference>
<feature type="coiled-coil region" evidence="2">
    <location>
        <begin position="627"/>
        <end position="687"/>
    </location>
</feature>
<gene>
    <name evidence="5" type="ORF">F3Y22_tig00002840pilonHSYRG00955</name>
</gene>
<dbReference type="InterPro" id="IPR011684">
    <property type="entry name" value="NAB"/>
</dbReference>
<dbReference type="Pfam" id="PF25014">
    <property type="entry name" value="NET2A"/>
    <property type="match status" value="1"/>
</dbReference>
<keyword evidence="6" id="KW-1185">Reference proteome</keyword>
<feature type="compositionally biased region" description="Basic and acidic residues" evidence="3">
    <location>
        <begin position="277"/>
        <end position="295"/>
    </location>
</feature>
<feature type="compositionally biased region" description="Basic and acidic residues" evidence="3">
    <location>
        <begin position="510"/>
        <end position="538"/>
    </location>
</feature>
<dbReference type="PROSITE" id="PS51774">
    <property type="entry name" value="NAB"/>
    <property type="match status" value="1"/>
</dbReference>
<dbReference type="EMBL" id="VEPZ02000196">
    <property type="protein sequence ID" value="KAE8731291.1"/>
    <property type="molecule type" value="Genomic_DNA"/>
</dbReference>
<evidence type="ECO:0000256" key="1">
    <source>
        <dbReference type="ARBA" id="ARBA00023054"/>
    </source>
</evidence>
<feature type="region of interest" description="Disordered" evidence="3">
    <location>
        <begin position="242"/>
        <end position="302"/>
    </location>
</feature>
<organism evidence="5 6">
    <name type="scientific">Hibiscus syriacus</name>
    <name type="common">Rose of Sharon</name>
    <dbReference type="NCBI Taxonomy" id="106335"/>
    <lineage>
        <taxon>Eukaryota</taxon>
        <taxon>Viridiplantae</taxon>
        <taxon>Streptophyta</taxon>
        <taxon>Embryophyta</taxon>
        <taxon>Tracheophyta</taxon>
        <taxon>Spermatophyta</taxon>
        <taxon>Magnoliopsida</taxon>
        <taxon>eudicotyledons</taxon>
        <taxon>Gunneridae</taxon>
        <taxon>Pentapetalae</taxon>
        <taxon>rosids</taxon>
        <taxon>malvids</taxon>
        <taxon>Malvales</taxon>
        <taxon>Malvaceae</taxon>
        <taxon>Malvoideae</taxon>
        <taxon>Hibiscus</taxon>
    </lineage>
</organism>
<name>A0A6A3CVT3_HIBSY</name>
<evidence type="ECO:0000313" key="5">
    <source>
        <dbReference type="EMBL" id="KAE8731291.1"/>
    </source>
</evidence>
<evidence type="ECO:0000313" key="6">
    <source>
        <dbReference type="Proteomes" id="UP000436088"/>
    </source>
</evidence>
<proteinExistence type="predicted"/>
<feature type="coiled-coil region" evidence="2">
    <location>
        <begin position="330"/>
        <end position="381"/>
    </location>
</feature>
<dbReference type="InterPro" id="IPR056888">
    <property type="entry name" value="NET2A-D/KIP1-like_dom"/>
</dbReference>
<feature type="compositionally biased region" description="Basic and acidic residues" evidence="3">
    <location>
        <begin position="479"/>
        <end position="501"/>
    </location>
</feature>
<dbReference type="Proteomes" id="UP000436088">
    <property type="component" value="Unassembled WGS sequence"/>
</dbReference>
<sequence length="852" mass="97825">MRIHGGGLATSEQNSLNWLHGFPFIFSETHTEKVSDMLEIINYEGDSFTKRVEMYYSKRPELIKLIEEIFRSYRSLAERFDHLSKELQSANSTIASVFPDRVPYEMYDDEDDDDNFDFHRDKAAIPKAKSLKKEFRNQAMFTPRKGAPKKSVGFRASGMNKDEALKEIDKLQKEMLALQIEKELMKSSYEYGCKKFNEIENQKRVCDLQYEFEIGSVIDDNEGRTLMANQALKSCQESLDKLKEKHEQSMKAMDQQGKPKSVSSTAELNSMDYDIDNEAKNREDTEASDQQEKPKRIPSTAELDKIVHHVDKGDKLEASMTDLDNMVYDIDEEENKILDIQALQRAIEEKLQLGSNESLTMKQLVKKIDNILKRVIRLETAVLSEKAQLHEIDTTGFSEGVIFGPDAKAYEGTEELELVRSSLKDIGIGLEPVGENKADVKHLFVASDSSYKDSEKGSEQVGENKADKKYFSIASDSSYKPDNDPEKSPEPVGENKADKKYLSVASDSSYKPDSDTEKSPEPVGEIHSDSSHKLDIDSKQGQGTGLEPVGENKDYTKSLSETAISILNAEVDQPETDEEEELYRMQRLRKDFTRRMRRKPDKLHGEDSKNLQRTWEYMLRGTSVHQIKKYQTSVKDLRAELSKLRKNQEGGKQQSMKSAARPIYYHMREIKTELTSWLENNEVLKDEVQDQHSTLCNFQDEITRVTNASDHSGETGISLYEAAKFQGEVLNMKQEIKRVSEQLISGFTHARQLKEEVERTMADLDKEPWSSPSMNSLSHSRSWRPRIPLQSFLFGIKFRGKKKKKKTLLKQLSYIVEPKESSEWTLGFLQLHLFNFLGRHCGRSHFIFSFKF</sequence>
<feature type="coiled-coil region" evidence="2">
    <location>
        <begin position="722"/>
        <end position="767"/>
    </location>
</feature>
<evidence type="ECO:0000256" key="3">
    <source>
        <dbReference type="SAM" id="MobiDB-lite"/>
    </source>
</evidence>
<feature type="coiled-coil region" evidence="2">
    <location>
        <begin position="161"/>
        <end position="188"/>
    </location>
</feature>
<dbReference type="GO" id="GO:0003779">
    <property type="term" value="F:actin binding"/>
    <property type="evidence" value="ECO:0007669"/>
    <property type="project" value="InterPro"/>
</dbReference>
<evidence type="ECO:0000256" key="2">
    <source>
        <dbReference type="SAM" id="Coils"/>
    </source>
</evidence>
<feature type="domain" description="NAB" evidence="4">
    <location>
        <begin position="1"/>
        <end position="87"/>
    </location>
</feature>
<evidence type="ECO:0000259" key="4">
    <source>
        <dbReference type="PROSITE" id="PS51774"/>
    </source>
</evidence>
<comment type="caution">
    <text evidence="5">The sequence shown here is derived from an EMBL/GenBank/DDBJ whole genome shotgun (WGS) entry which is preliminary data.</text>
</comment>
<dbReference type="Pfam" id="PF07765">
    <property type="entry name" value="KIP1"/>
    <property type="match status" value="1"/>
</dbReference>